<proteinExistence type="predicted"/>
<keyword evidence="1" id="KW-0732">Signal</keyword>
<name>A0ABS5S8E5_9BACT</name>
<keyword evidence="3" id="KW-1185">Reference proteome</keyword>
<comment type="caution">
    <text evidence="2">The sequence shown here is derived from an EMBL/GenBank/DDBJ whole genome shotgun (WGS) entry which is preliminary data.</text>
</comment>
<gene>
    <name evidence="2" type="ORF">KI810_01130</name>
</gene>
<feature type="chain" id="PRO_5046898150" evidence="1">
    <location>
        <begin position="23"/>
        <end position="313"/>
    </location>
</feature>
<evidence type="ECO:0000313" key="3">
    <source>
        <dbReference type="Proteomes" id="UP000756860"/>
    </source>
</evidence>
<reference evidence="2 3" key="1">
    <citation type="submission" date="2021-05" db="EMBL/GenBank/DDBJ databases">
        <title>The draft genome of Geobacter luticola JCM 17780.</title>
        <authorList>
            <person name="Xu Z."/>
            <person name="Masuda Y."/>
            <person name="Itoh H."/>
            <person name="Senoo K."/>
        </authorList>
    </citation>
    <scope>NUCLEOTIDE SEQUENCE [LARGE SCALE GENOMIC DNA]</scope>
    <source>
        <strain evidence="2 3">JCM 17780</strain>
    </source>
</reference>
<protein>
    <submittedName>
        <fullName evidence="2">Uncharacterized protein</fullName>
    </submittedName>
</protein>
<accession>A0ABS5S8E5</accession>
<evidence type="ECO:0000256" key="1">
    <source>
        <dbReference type="SAM" id="SignalP"/>
    </source>
</evidence>
<organism evidence="2 3">
    <name type="scientific">Geomobilimonas luticola</name>
    <dbReference type="NCBI Taxonomy" id="1114878"/>
    <lineage>
        <taxon>Bacteria</taxon>
        <taxon>Pseudomonadati</taxon>
        <taxon>Thermodesulfobacteriota</taxon>
        <taxon>Desulfuromonadia</taxon>
        <taxon>Geobacterales</taxon>
        <taxon>Geobacteraceae</taxon>
        <taxon>Geomobilimonas</taxon>
    </lineage>
</organism>
<dbReference type="RefSeq" id="WP_214173649.1">
    <property type="nucleotide sequence ID" value="NZ_JAHCVK010000001.1"/>
</dbReference>
<dbReference type="EMBL" id="JAHCVK010000001">
    <property type="protein sequence ID" value="MBT0651645.1"/>
    <property type="molecule type" value="Genomic_DNA"/>
</dbReference>
<dbReference type="Proteomes" id="UP000756860">
    <property type="component" value="Unassembled WGS sequence"/>
</dbReference>
<sequence length="313" mass="33717">MRIATISTVLLALSLGGGIAAAADVPVEVAPPTVVAEISPPVDQKDTAIATLQQENTLLLERLRTLEEKPALTAESLATRNFQRLQEIARDTKAQRQSMADFESYVKWMSGSLSGYAKYIEAGSIAAGFARVLPIPYAGQASLLTKFVSQGILSLNATSVSIARYLGSSQQFVSRVEALDPARPNPQEVGALNRFADEQLGRDMQDVQQKLTGTADLSASSLAFLESVNHYVGSTDEYWNKTKAFITRGDAAKKEKSFLSESIAGLKNRTGAFNAKLHLFSDSSRKAGPLIKSLGTYDELVRELSGGLTTAKR</sequence>
<evidence type="ECO:0000313" key="2">
    <source>
        <dbReference type="EMBL" id="MBT0651645.1"/>
    </source>
</evidence>
<feature type="signal peptide" evidence="1">
    <location>
        <begin position="1"/>
        <end position="22"/>
    </location>
</feature>